<keyword evidence="1" id="KW-0812">Transmembrane</keyword>
<evidence type="ECO:0000256" key="1">
    <source>
        <dbReference type="SAM" id="Phobius"/>
    </source>
</evidence>
<reference evidence="2" key="1">
    <citation type="submission" date="2020-02" db="EMBL/GenBank/DDBJ databases">
        <authorList>
            <person name="Meier V. D."/>
        </authorList>
    </citation>
    <scope>NUCLEOTIDE SEQUENCE</scope>
    <source>
        <strain evidence="2">AVDCRST_MAG78</strain>
    </source>
</reference>
<accession>A0A6J4P651</accession>
<keyword evidence="1" id="KW-1133">Transmembrane helix</keyword>
<evidence type="ECO:0000313" key="2">
    <source>
        <dbReference type="EMBL" id="CAA9406818.1"/>
    </source>
</evidence>
<protein>
    <submittedName>
        <fullName evidence="2">Uncharacterized protein</fullName>
    </submittedName>
</protein>
<gene>
    <name evidence="2" type="ORF">AVDCRST_MAG78-147</name>
</gene>
<organism evidence="2">
    <name type="scientific">uncultured Rubrobacteraceae bacterium</name>
    <dbReference type="NCBI Taxonomy" id="349277"/>
    <lineage>
        <taxon>Bacteria</taxon>
        <taxon>Bacillati</taxon>
        <taxon>Actinomycetota</taxon>
        <taxon>Rubrobacteria</taxon>
        <taxon>Rubrobacterales</taxon>
        <taxon>Rubrobacteraceae</taxon>
        <taxon>environmental samples</taxon>
    </lineage>
</organism>
<sequence>MARLAFSGERAFVGFVWHSVSIVLPLGMIDSLTGARLKLKRARDHLEVLRDELAAFTAGEPYGIAHEPNTDGSEHIFRAQVRKEPPPFLSIIGDALQNMRSALEHLAWGLTPLSTRQTSERSIGFPVCTNPQAFEQADRNSPSGYNTRTGMHKIWTMPPKVRAAIKQLQPYNTGHDDLVILNELARIDRHQSLRLMGAFTREVTHSWRKRGAHSGFGVDFSVVKRTEVTIGPFEDGAKVGDFAFSEPEMEVNLQLTPFVAFGDEGTTKGRHALRTLTNIRRHIERVVMPKLERFF</sequence>
<proteinExistence type="predicted"/>
<feature type="transmembrane region" description="Helical" evidence="1">
    <location>
        <begin position="12"/>
        <end position="33"/>
    </location>
</feature>
<dbReference type="AlphaFoldDB" id="A0A6J4P651"/>
<dbReference type="EMBL" id="CADCVB010000008">
    <property type="protein sequence ID" value="CAA9406818.1"/>
    <property type="molecule type" value="Genomic_DNA"/>
</dbReference>
<keyword evidence="1" id="KW-0472">Membrane</keyword>
<name>A0A6J4P651_9ACTN</name>